<dbReference type="RefSeq" id="WP_069204139.1">
    <property type="nucleotide sequence ID" value="NZ_CP014168.1"/>
</dbReference>
<evidence type="ECO:0000256" key="1">
    <source>
        <dbReference type="SAM" id="MobiDB-lite"/>
    </source>
</evidence>
<name>A0A1B3Z805_9SPHN</name>
<proteinExistence type="predicted"/>
<feature type="region of interest" description="Disordered" evidence="1">
    <location>
        <begin position="292"/>
        <end position="313"/>
    </location>
</feature>
<sequence>MDQAPPTPVPARRAGWRTITLLAIFLVLIGAAGAFALFRVFGLGPAPKTTTLTLPMSNDSGGSQSPVVIVPAKGGAQGATIDLDALSSREAALAAQLDTLEERTAGVGADAQAAASNATRAEGMLIAFAARRALDRGVGLGYLEERLRYRFGASQPGAVATIVQAAREPVTLDDLRGGLDAIGPDLVTGGFRGGLVASFRRELTGLISLHRAGTPSPLPADRLARARRLVEGGRIEAALGEVARLPGAADAGRWTDAARRYIDSRHALDILESAAMAGQAAGTIAAPPVVQPAAAPRPAPAAVPAVASPVRAE</sequence>
<feature type="compositionally biased region" description="Low complexity" evidence="1">
    <location>
        <begin position="302"/>
        <end position="313"/>
    </location>
</feature>
<feature type="transmembrane region" description="Helical" evidence="2">
    <location>
        <begin position="21"/>
        <end position="41"/>
    </location>
</feature>
<dbReference type="OrthoDB" id="7432270at2"/>
<dbReference type="STRING" id="1560345.AWL63_05850"/>
<organism evidence="3 4">
    <name type="scientific">Sphingomonas panacis</name>
    <dbReference type="NCBI Taxonomy" id="1560345"/>
    <lineage>
        <taxon>Bacteria</taxon>
        <taxon>Pseudomonadati</taxon>
        <taxon>Pseudomonadota</taxon>
        <taxon>Alphaproteobacteria</taxon>
        <taxon>Sphingomonadales</taxon>
        <taxon>Sphingomonadaceae</taxon>
        <taxon>Sphingomonas</taxon>
    </lineage>
</organism>
<evidence type="ECO:0000256" key="2">
    <source>
        <dbReference type="SAM" id="Phobius"/>
    </source>
</evidence>
<protein>
    <recommendedName>
        <fullName evidence="5">Inner membrane protein</fullName>
    </recommendedName>
</protein>
<dbReference type="Proteomes" id="UP000094256">
    <property type="component" value="Chromosome"/>
</dbReference>
<evidence type="ECO:0000313" key="4">
    <source>
        <dbReference type="Proteomes" id="UP000094256"/>
    </source>
</evidence>
<evidence type="ECO:0008006" key="5">
    <source>
        <dbReference type="Google" id="ProtNLM"/>
    </source>
</evidence>
<evidence type="ECO:0000313" key="3">
    <source>
        <dbReference type="EMBL" id="AOH83564.1"/>
    </source>
</evidence>
<dbReference type="KEGG" id="span:AWL63_05850"/>
<keyword evidence="2" id="KW-0812">Transmembrane</keyword>
<dbReference type="AlphaFoldDB" id="A0A1B3Z805"/>
<accession>A0A1B3Z805</accession>
<reference evidence="3 4" key="1">
    <citation type="submission" date="2016-01" db="EMBL/GenBank/DDBJ databases">
        <title>Complete genome and mega plasmid sequence of Sphingomonas panacis DCY99 elicits systemic resistance in rice to Xanthomonas oryzae.</title>
        <authorList>
            <person name="Kim Y.J."/>
            <person name="Yang D.C."/>
            <person name="Sing P."/>
        </authorList>
    </citation>
    <scope>NUCLEOTIDE SEQUENCE [LARGE SCALE GENOMIC DNA]</scope>
    <source>
        <strain evidence="3 4">DCY99</strain>
    </source>
</reference>
<gene>
    <name evidence="3" type="ORF">AWL63_05850</name>
</gene>
<keyword evidence="2" id="KW-1133">Transmembrane helix</keyword>
<keyword evidence="4" id="KW-1185">Reference proteome</keyword>
<dbReference type="EMBL" id="CP014168">
    <property type="protein sequence ID" value="AOH83564.1"/>
    <property type="molecule type" value="Genomic_DNA"/>
</dbReference>
<keyword evidence="2" id="KW-0472">Membrane</keyword>